<accession>A0A941CPN0</accession>
<proteinExistence type="predicted"/>
<evidence type="ECO:0000313" key="3">
    <source>
        <dbReference type="Proteomes" id="UP000675379"/>
    </source>
</evidence>
<dbReference type="Gene3D" id="2.60.120.10">
    <property type="entry name" value="Jelly Rolls"/>
    <property type="match status" value="1"/>
</dbReference>
<dbReference type="InterPro" id="IPR009327">
    <property type="entry name" value="Cupin_DUF985"/>
</dbReference>
<dbReference type="SUPFAM" id="SSF51182">
    <property type="entry name" value="RmlC-like cupins"/>
    <property type="match status" value="1"/>
</dbReference>
<gene>
    <name evidence="2" type="ORF">KCG48_08870</name>
</gene>
<dbReference type="PANTHER" id="PTHR33387">
    <property type="entry name" value="RMLC-LIKE JELLY ROLL FOLD PROTEIN"/>
    <property type="match status" value="1"/>
</dbReference>
<dbReference type="PANTHER" id="PTHR33387:SF3">
    <property type="entry name" value="DUF985 DOMAIN-CONTAINING PROTEIN"/>
    <property type="match status" value="1"/>
</dbReference>
<reference evidence="2" key="1">
    <citation type="submission" date="2021-04" db="EMBL/GenBank/DDBJ databases">
        <title>Proteiniclasticum sedimins sp. nov., an obligate anaerobic bacterium isolated from anaerobic sludge.</title>
        <authorList>
            <person name="Liu J."/>
        </authorList>
    </citation>
    <scope>NUCLEOTIDE SEQUENCE</scope>
    <source>
        <strain evidence="2">BAD-10</strain>
    </source>
</reference>
<dbReference type="Pfam" id="PF06172">
    <property type="entry name" value="Cupin_5"/>
    <property type="match status" value="1"/>
</dbReference>
<organism evidence="2 3">
    <name type="scientific">Proteiniclasticum sediminis</name>
    <dbReference type="NCBI Taxonomy" id="2804028"/>
    <lineage>
        <taxon>Bacteria</taxon>
        <taxon>Bacillati</taxon>
        <taxon>Bacillota</taxon>
        <taxon>Clostridia</taxon>
        <taxon>Eubacteriales</taxon>
        <taxon>Clostridiaceae</taxon>
        <taxon>Proteiniclasticum</taxon>
    </lineage>
</organism>
<keyword evidence="3" id="KW-1185">Reference proteome</keyword>
<dbReference type="Proteomes" id="UP000675379">
    <property type="component" value="Unassembled WGS sequence"/>
</dbReference>
<evidence type="ECO:0000259" key="1">
    <source>
        <dbReference type="Pfam" id="PF06172"/>
    </source>
</evidence>
<name>A0A941CPN0_9CLOT</name>
<dbReference type="InterPro" id="IPR039935">
    <property type="entry name" value="YML079W-like"/>
</dbReference>
<dbReference type="AlphaFoldDB" id="A0A941CPN0"/>
<dbReference type="EMBL" id="JAGSCS010000011">
    <property type="protein sequence ID" value="MBR0576450.1"/>
    <property type="molecule type" value="Genomic_DNA"/>
</dbReference>
<dbReference type="RefSeq" id="WP_211801408.1">
    <property type="nucleotide sequence ID" value="NZ_JAGSCS010000011.1"/>
</dbReference>
<sequence length="141" mass="15322">MAKLTYVSKAVIGGKPASTAIYYLLTKDSFSHMHRLPTDEVFHFYLGHPVELLELFPDGSHRITRLGADISKGETPQHVVPAGVWQGARLVSGGELALLGKTIAPGYVDADYEHGDGPLLAHQHPQVKDLIHKLTGEVSAF</sequence>
<dbReference type="InterPro" id="IPR011051">
    <property type="entry name" value="RmlC_Cupin_sf"/>
</dbReference>
<feature type="domain" description="DUF985" evidence="1">
    <location>
        <begin position="14"/>
        <end position="113"/>
    </location>
</feature>
<dbReference type="CDD" id="cd06121">
    <property type="entry name" value="cupin_YML079wp"/>
    <property type="match status" value="1"/>
</dbReference>
<protein>
    <submittedName>
        <fullName evidence="2">Cupin domain-containing protein</fullName>
    </submittedName>
</protein>
<evidence type="ECO:0000313" key="2">
    <source>
        <dbReference type="EMBL" id="MBR0576450.1"/>
    </source>
</evidence>
<dbReference type="InterPro" id="IPR014710">
    <property type="entry name" value="RmlC-like_jellyroll"/>
</dbReference>
<comment type="caution">
    <text evidence="2">The sequence shown here is derived from an EMBL/GenBank/DDBJ whole genome shotgun (WGS) entry which is preliminary data.</text>
</comment>